<dbReference type="NCBIfam" id="TIGR00556">
    <property type="entry name" value="pantethn_trn"/>
    <property type="match status" value="1"/>
</dbReference>
<dbReference type="GO" id="GO:0006633">
    <property type="term" value="P:fatty acid biosynthetic process"/>
    <property type="evidence" value="ECO:0007669"/>
    <property type="project" value="UniProtKB-UniRule"/>
</dbReference>
<keyword evidence="3 8" id="KW-0479">Metal-binding</keyword>
<dbReference type="EMBL" id="CP000698">
    <property type="protein sequence ID" value="ABQ26501.1"/>
    <property type="molecule type" value="Genomic_DNA"/>
</dbReference>
<dbReference type="InterPro" id="IPR002582">
    <property type="entry name" value="ACPS"/>
</dbReference>
<keyword evidence="7 8" id="KW-0275">Fatty acid biosynthesis</keyword>
<dbReference type="GO" id="GO:0008897">
    <property type="term" value="F:holo-[acyl-carrier-protein] synthase activity"/>
    <property type="evidence" value="ECO:0007669"/>
    <property type="project" value="UniProtKB-UniRule"/>
</dbReference>
<keyword evidence="1 8" id="KW-0444">Lipid biosynthesis</keyword>
<dbReference type="InterPro" id="IPR004568">
    <property type="entry name" value="Ppantetheine-prot_Trfase_dom"/>
</dbReference>
<dbReference type="InterPro" id="IPR037143">
    <property type="entry name" value="4-PPantetheinyl_Trfase_dom_sf"/>
</dbReference>
<comment type="catalytic activity">
    <reaction evidence="8">
        <text>apo-[ACP] + CoA = holo-[ACP] + adenosine 3',5'-bisphosphate + H(+)</text>
        <dbReference type="Rhea" id="RHEA:12068"/>
        <dbReference type="Rhea" id="RHEA-COMP:9685"/>
        <dbReference type="Rhea" id="RHEA-COMP:9690"/>
        <dbReference type="ChEBI" id="CHEBI:15378"/>
        <dbReference type="ChEBI" id="CHEBI:29999"/>
        <dbReference type="ChEBI" id="CHEBI:57287"/>
        <dbReference type="ChEBI" id="CHEBI:58343"/>
        <dbReference type="ChEBI" id="CHEBI:64479"/>
        <dbReference type="EC" id="2.7.8.7"/>
    </reaction>
</comment>
<feature type="binding site" evidence="8">
    <location>
        <position position="61"/>
    </location>
    <ligand>
        <name>Mg(2+)</name>
        <dbReference type="ChEBI" id="CHEBI:18420"/>
    </ligand>
</feature>
<feature type="binding site" evidence="8">
    <location>
        <position position="12"/>
    </location>
    <ligand>
        <name>Mg(2+)</name>
        <dbReference type="ChEBI" id="CHEBI:18420"/>
    </ligand>
</feature>
<sequence>MEFKMIFGTGVDIVDISRFERFVHDGNVALLQRIFTPLELDYCAAKKHSAQHYALRFAAKEAFLKALGTGLRDGLSWKDMEVVNNQFGKPEMRLTGRALQLFAQAELSKSFLSLSHDGNFAVAMLVLEK</sequence>
<dbReference type="Pfam" id="PF01648">
    <property type="entry name" value="ACPS"/>
    <property type="match status" value="1"/>
</dbReference>
<evidence type="ECO:0000256" key="7">
    <source>
        <dbReference type="ARBA" id="ARBA00023160"/>
    </source>
</evidence>
<dbReference type="NCBIfam" id="TIGR00516">
    <property type="entry name" value="acpS"/>
    <property type="match status" value="1"/>
</dbReference>
<name>A5G3Y3_GEOUR</name>
<dbReference type="GO" id="GO:0000287">
    <property type="term" value="F:magnesium ion binding"/>
    <property type="evidence" value="ECO:0007669"/>
    <property type="project" value="UniProtKB-UniRule"/>
</dbReference>
<keyword evidence="2 8" id="KW-0808">Transferase</keyword>
<dbReference type="SUPFAM" id="SSF56214">
    <property type="entry name" value="4'-phosphopantetheinyl transferase"/>
    <property type="match status" value="1"/>
</dbReference>
<gene>
    <name evidence="8" type="primary">acpS</name>
    <name evidence="10" type="ordered locus">Gura_2322</name>
</gene>
<dbReference type="NCBIfam" id="NF011250">
    <property type="entry name" value="PRK14656.1"/>
    <property type="match status" value="1"/>
</dbReference>
<keyword evidence="5 8" id="KW-0460">Magnesium</keyword>
<keyword evidence="8" id="KW-0963">Cytoplasm</keyword>
<evidence type="ECO:0000313" key="11">
    <source>
        <dbReference type="Proteomes" id="UP000006695"/>
    </source>
</evidence>
<comment type="function">
    <text evidence="8">Transfers the 4'-phosphopantetheine moiety from coenzyme A to a Ser of acyl-carrier-protein.</text>
</comment>
<comment type="similarity">
    <text evidence="8">Belongs to the P-Pant transferase superfamily. AcpS family.</text>
</comment>
<comment type="subcellular location">
    <subcellularLocation>
        <location evidence="8">Cytoplasm</location>
    </subcellularLocation>
</comment>
<dbReference type="HAMAP" id="MF_00101">
    <property type="entry name" value="AcpS"/>
    <property type="match status" value="1"/>
</dbReference>
<feature type="domain" description="4'-phosphopantetheinyl transferase" evidence="9">
    <location>
        <begin position="9"/>
        <end position="122"/>
    </location>
</feature>
<reference evidence="10 11" key="1">
    <citation type="submission" date="2007-05" db="EMBL/GenBank/DDBJ databases">
        <title>Complete sequence of Geobacter uraniireducens Rf4.</title>
        <authorList>
            <consortium name="US DOE Joint Genome Institute"/>
            <person name="Copeland A."/>
            <person name="Lucas S."/>
            <person name="Lapidus A."/>
            <person name="Barry K."/>
            <person name="Detter J.C."/>
            <person name="Glavina del Rio T."/>
            <person name="Hammon N."/>
            <person name="Israni S."/>
            <person name="Dalin E."/>
            <person name="Tice H."/>
            <person name="Pitluck S."/>
            <person name="Chertkov O."/>
            <person name="Brettin T."/>
            <person name="Bruce D."/>
            <person name="Han C."/>
            <person name="Schmutz J."/>
            <person name="Larimer F."/>
            <person name="Land M."/>
            <person name="Hauser L."/>
            <person name="Kyrpides N."/>
            <person name="Mikhailova N."/>
            <person name="Shelobolina E."/>
            <person name="Aklujkar M."/>
            <person name="Lovley D."/>
            <person name="Richardson P."/>
        </authorList>
    </citation>
    <scope>NUCLEOTIDE SEQUENCE [LARGE SCALE GENOMIC DNA]</scope>
    <source>
        <strain evidence="10 11">Rf4</strain>
    </source>
</reference>
<evidence type="ECO:0000256" key="1">
    <source>
        <dbReference type="ARBA" id="ARBA00022516"/>
    </source>
</evidence>
<dbReference type="KEGG" id="gur:Gura_2322"/>
<keyword evidence="11" id="KW-1185">Reference proteome</keyword>
<evidence type="ECO:0000256" key="6">
    <source>
        <dbReference type="ARBA" id="ARBA00023098"/>
    </source>
</evidence>
<protein>
    <recommendedName>
        <fullName evidence="8">Holo-[acyl-carrier-protein] synthase</fullName>
        <shortName evidence="8">Holo-ACP synthase</shortName>
        <ecNumber evidence="8">2.7.8.7</ecNumber>
    </recommendedName>
    <alternativeName>
        <fullName evidence="8">4'-phosphopantetheinyl transferase AcpS</fullName>
    </alternativeName>
</protein>
<comment type="cofactor">
    <cofactor evidence="8">
        <name>Mg(2+)</name>
        <dbReference type="ChEBI" id="CHEBI:18420"/>
    </cofactor>
</comment>
<dbReference type="AlphaFoldDB" id="A5G3Y3"/>
<evidence type="ECO:0000313" key="10">
    <source>
        <dbReference type="EMBL" id="ABQ26501.1"/>
    </source>
</evidence>
<dbReference type="HOGENOM" id="CLU_089696_3_1_7"/>
<dbReference type="InterPro" id="IPR008278">
    <property type="entry name" value="4-PPantetheinyl_Trfase_dom"/>
</dbReference>
<evidence type="ECO:0000256" key="5">
    <source>
        <dbReference type="ARBA" id="ARBA00022842"/>
    </source>
</evidence>
<evidence type="ECO:0000256" key="4">
    <source>
        <dbReference type="ARBA" id="ARBA00022832"/>
    </source>
</evidence>
<evidence type="ECO:0000256" key="8">
    <source>
        <dbReference type="HAMAP-Rule" id="MF_00101"/>
    </source>
</evidence>
<dbReference type="STRING" id="351605.Gura_2322"/>
<accession>A5G3Y3</accession>
<dbReference type="Gene3D" id="3.90.470.20">
    <property type="entry name" value="4'-phosphopantetheinyl transferase domain"/>
    <property type="match status" value="1"/>
</dbReference>
<dbReference type="EC" id="2.7.8.7" evidence="8"/>
<keyword evidence="6 8" id="KW-0443">Lipid metabolism</keyword>
<organism evidence="10 11">
    <name type="scientific">Geotalea uraniireducens (strain Rf4)</name>
    <name type="common">Geobacter uraniireducens</name>
    <dbReference type="NCBI Taxonomy" id="351605"/>
    <lineage>
        <taxon>Bacteria</taxon>
        <taxon>Pseudomonadati</taxon>
        <taxon>Thermodesulfobacteriota</taxon>
        <taxon>Desulfuromonadia</taxon>
        <taxon>Geobacterales</taxon>
        <taxon>Geobacteraceae</taxon>
        <taxon>Geotalea</taxon>
    </lineage>
</organism>
<dbReference type="GO" id="GO:0005737">
    <property type="term" value="C:cytoplasm"/>
    <property type="evidence" value="ECO:0007669"/>
    <property type="project" value="UniProtKB-SubCell"/>
</dbReference>
<evidence type="ECO:0000259" key="9">
    <source>
        <dbReference type="Pfam" id="PF01648"/>
    </source>
</evidence>
<keyword evidence="4 8" id="KW-0276">Fatty acid metabolism</keyword>
<dbReference type="NCBIfam" id="NF000832">
    <property type="entry name" value="PRK00070.3-2"/>
    <property type="match status" value="1"/>
</dbReference>
<dbReference type="Proteomes" id="UP000006695">
    <property type="component" value="Chromosome"/>
</dbReference>
<evidence type="ECO:0000256" key="2">
    <source>
        <dbReference type="ARBA" id="ARBA00022679"/>
    </source>
</evidence>
<evidence type="ECO:0000256" key="3">
    <source>
        <dbReference type="ARBA" id="ARBA00022723"/>
    </source>
</evidence>
<proteinExistence type="inferred from homology"/>